<protein>
    <recommendedName>
        <fullName evidence="1">DUF4283 domain-containing protein</fullName>
    </recommendedName>
</protein>
<name>A0A438IUT1_VITVI</name>
<organism evidence="2 3">
    <name type="scientific">Vitis vinifera</name>
    <name type="common">Grape</name>
    <dbReference type="NCBI Taxonomy" id="29760"/>
    <lineage>
        <taxon>Eukaryota</taxon>
        <taxon>Viridiplantae</taxon>
        <taxon>Streptophyta</taxon>
        <taxon>Embryophyta</taxon>
        <taxon>Tracheophyta</taxon>
        <taxon>Spermatophyta</taxon>
        <taxon>Magnoliopsida</taxon>
        <taxon>eudicotyledons</taxon>
        <taxon>Gunneridae</taxon>
        <taxon>Pentapetalae</taxon>
        <taxon>rosids</taxon>
        <taxon>Vitales</taxon>
        <taxon>Vitaceae</taxon>
        <taxon>Viteae</taxon>
        <taxon>Vitis</taxon>
    </lineage>
</organism>
<accession>A0A438IUT1</accession>
<comment type="caution">
    <text evidence="2">The sequence shown here is derived from an EMBL/GenBank/DDBJ whole genome shotgun (WGS) entry which is preliminary data.</text>
</comment>
<gene>
    <name evidence="2" type="ORF">CK203_037009</name>
</gene>
<evidence type="ECO:0000313" key="3">
    <source>
        <dbReference type="Proteomes" id="UP000288805"/>
    </source>
</evidence>
<dbReference type="InterPro" id="IPR025558">
    <property type="entry name" value="DUF4283"/>
</dbReference>
<reference evidence="2 3" key="1">
    <citation type="journal article" date="2018" name="PLoS Genet.">
        <title>Population sequencing reveals clonal diversity and ancestral inbreeding in the grapevine cultivar Chardonnay.</title>
        <authorList>
            <person name="Roach M.J."/>
            <person name="Johnson D.L."/>
            <person name="Bohlmann J."/>
            <person name="van Vuuren H.J."/>
            <person name="Jones S.J."/>
            <person name="Pretorius I.S."/>
            <person name="Schmidt S.A."/>
            <person name="Borneman A.R."/>
        </authorList>
    </citation>
    <scope>NUCLEOTIDE SEQUENCE [LARGE SCALE GENOMIC DNA]</scope>
    <source>
        <strain evidence="3">cv. Chardonnay</strain>
        <tissue evidence="2">Leaf</tissue>
    </source>
</reference>
<dbReference type="Proteomes" id="UP000288805">
    <property type="component" value="Unassembled WGS sequence"/>
</dbReference>
<evidence type="ECO:0000313" key="2">
    <source>
        <dbReference type="EMBL" id="RVX00502.1"/>
    </source>
</evidence>
<evidence type="ECO:0000259" key="1">
    <source>
        <dbReference type="Pfam" id="PF14111"/>
    </source>
</evidence>
<proteinExistence type="predicted"/>
<dbReference type="EMBL" id="QGNW01000081">
    <property type="protein sequence ID" value="RVX00502.1"/>
    <property type="molecule type" value="Genomic_DNA"/>
</dbReference>
<sequence length="228" mass="26022">MKIFIVERKRGVSSWIKLGSTSLGPLLEGLVFCTKDTRTGHWEKLWQENGRIFSLVRSENKGGCFLRLGIVDREKKKFSIFVPKGRGAKRGWALLLEALQEVDVASERQVRQKDKEKPWKPLLGKSFVEVVKQSCSNGEAVVRVEIDNRDLSQNLKKLAHCLGNLGMAKLESGKVLLEFEVMAEAEKTLKAGEVSVRGFFMRLEKWSQMTGCLMEGGRERERERERPR</sequence>
<dbReference type="AlphaFoldDB" id="A0A438IUT1"/>
<feature type="domain" description="DUF4283" evidence="1">
    <location>
        <begin position="153"/>
        <end position="212"/>
    </location>
</feature>
<dbReference type="Pfam" id="PF14111">
    <property type="entry name" value="DUF4283"/>
    <property type="match status" value="1"/>
</dbReference>